<accession>A0A0J0YPW5</accession>
<feature type="transmembrane region" description="Helical" evidence="5">
    <location>
        <begin position="78"/>
        <end position="97"/>
    </location>
</feature>
<keyword evidence="4 5" id="KW-0472">Membrane</keyword>
<evidence type="ECO:0000313" key="7">
    <source>
        <dbReference type="EMBL" id="KLT72177.1"/>
    </source>
</evidence>
<feature type="transmembrane region" description="Helical" evidence="5">
    <location>
        <begin position="36"/>
        <end position="58"/>
    </location>
</feature>
<evidence type="ECO:0000313" key="8">
    <source>
        <dbReference type="Proteomes" id="UP000036027"/>
    </source>
</evidence>
<reference evidence="7 8" key="1">
    <citation type="submission" date="2014-11" db="EMBL/GenBank/DDBJ databases">
        <title>Genome of a novel goose pathogen.</title>
        <authorList>
            <person name="Hansen C.M."/>
            <person name="Hueffer K."/>
            <person name="Choi S.C."/>
        </authorList>
    </citation>
    <scope>NUCLEOTIDE SEQUENCE [LARGE SCALE GENOMIC DNA]</scope>
    <source>
        <strain evidence="7 8">KH1503</strain>
    </source>
</reference>
<evidence type="ECO:0000259" key="6">
    <source>
        <dbReference type="Pfam" id="PF13664"/>
    </source>
</evidence>
<feature type="domain" description="TMEM205-like" evidence="6">
    <location>
        <begin position="8"/>
        <end position="102"/>
    </location>
</feature>
<evidence type="ECO:0000256" key="1">
    <source>
        <dbReference type="ARBA" id="ARBA00004370"/>
    </source>
</evidence>
<keyword evidence="8" id="KW-1185">Reference proteome</keyword>
<dbReference type="AlphaFoldDB" id="A0A0J0YPW5"/>
<evidence type="ECO:0000256" key="2">
    <source>
        <dbReference type="ARBA" id="ARBA00022692"/>
    </source>
</evidence>
<comment type="subcellular location">
    <subcellularLocation>
        <location evidence="1">Membrane</location>
    </subcellularLocation>
</comment>
<evidence type="ECO:0000256" key="4">
    <source>
        <dbReference type="ARBA" id="ARBA00023136"/>
    </source>
</evidence>
<proteinExistence type="predicted"/>
<keyword evidence="3 5" id="KW-1133">Transmembrane helix</keyword>
<gene>
    <name evidence="7" type="ORF">PL75_09565</name>
</gene>
<evidence type="ECO:0000256" key="5">
    <source>
        <dbReference type="SAM" id="Phobius"/>
    </source>
</evidence>
<dbReference type="PATRIC" id="fig|1470200.3.peg.919"/>
<name>A0A0J0YPW5_9NEIS</name>
<dbReference type="RefSeq" id="WP_047761711.1">
    <property type="nucleotide sequence ID" value="NZ_CP091510.1"/>
</dbReference>
<dbReference type="OrthoDB" id="5797290at2"/>
<protein>
    <submittedName>
        <fullName evidence="7">Membrane protein</fullName>
    </submittedName>
</protein>
<dbReference type="Pfam" id="PF13664">
    <property type="entry name" value="DUF4149"/>
    <property type="match status" value="1"/>
</dbReference>
<keyword evidence="2 5" id="KW-0812">Transmembrane</keyword>
<dbReference type="STRING" id="1470200.PL75_09565"/>
<organism evidence="7 8">
    <name type="scientific">Neisseria arctica</name>
    <dbReference type="NCBI Taxonomy" id="1470200"/>
    <lineage>
        <taxon>Bacteria</taxon>
        <taxon>Pseudomonadati</taxon>
        <taxon>Pseudomonadota</taxon>
        <taxon>Betaproteobacteria</taxon>
        <taxon>Neisseriales</taxon>
        <taxon>Neisseriaceae</taxon>
        <taxon>Neisseria</taxon>
    </lineage>
</organism>
<dbReference type="Proteomes" id="UP000036027">
    <property type="component" value="Unassembled WGS sequence"/>
</dbReference>
<sequence length="147" mass="16153">MNKLAAVLAGAWLGLQLGIGYLAVPVLFSHMTKMEAGAMAGSMFNVVAYSGLAVWLLIYFIGRHELSRSLIRTKTNKFVLLLLALLAINQFLVTPVIEAHKAGTTNWLLSLVGGSFGQWHGTSSVIYMVCSILAFGLVFRMLRLEWH</sequence>
<comment type="caution">
    <text evidence="7">The sequence shown here is derived from an EMBL/GenBank/DDBJ whole genome shotgun (WGS) entry which is preliminary data.</text>
</comment>
<dbReference type="InterPro" id="IPR025423">
    <property type="entry name" value="TMEM205-like"/>
</dbReference>
<dbReference type="EMBL" id="JTDO01000018">
    <property type="protein sequence ID" value="KLT72177.1"/>
    <property type="molecule type" value="Genomic_DNA"/>
</dbReference>
<dbReference type="GO" id="GO:0016020">
    <property type="term" value="C:membrane"/>
    <property type="evidence" value="ECO:0007669"/>
    <property type="project" value="UniProtKB-SubCell"/>
</dbReference>
<evidence type="ECO:0000256" key="3">
    <source>
        <dbReference type="ARBA" id="ARBA00022989"/>
    </source>
</evidence>
<feature type="transmembrane region" description="Helical" evidence="5">
    <location>
        <begin position="117"/>
        <end position="139"/>
    </location>
</feature>